<comment type="caution">
    <text evidence="1">The sequence shown here is derived from an EMBL/GenBank/DDBJ whole genome shotgun (WGS) entry which is preliminary data.</text>
</comment>
<reference evidence="2" key="1">
    <citation type="submission" date="2016-05" db="EMBL/GenBank/DDBJ databases">
        <title>Draft genome of Corynebacterium afermentans subsp. afermentans LCDC 88199T.</title>
        <authorList>
            <person name="Bernier A.-M."/>
            <person name="Bernard K."/>
        </authorList>
    </citation>
    <scope>NUCLEOTIDE SEQUENCE [LARGE SCALE GENOMIC DNA]</scope>
    <source>
        <strain evidence="2">NML01-0328</strain>
    </source>
</reference>
<dbReference type="AlphaFoldDB" id="A0A1A9RCX1"/>
<organism evidence="1 2">
    <name type="scientific">Eikenella corrodens</name>
    <dbReference type="NCBI Taxonomy" id="539"/>
    <lineage>
        <taxon>Bacteria</taxon>
        <taxon>Pseudomonadati</taxon>
        <taxon>Pseudomonadota</taxon>
        <taxon>Betaproteobacteria</taxon>
        <taxon>Neisseriales</taxon>
        <taxon>Neisseriaceae</taxon>
        <taxon>Eikenella</taxon>
    </lineage>
</organism>
<evidence type="ECO:0000313" key="1">
    <source>
        <dbReference type="EMBL" id="OAM16345.1"/>
    </source>
</evidence>
<accession>A0A1A9RCX1</accession>
<sequence length="102" mass="11244">MNRKPTYDELKKALEQALQLKAAAYLELDAQELLLAALLRSVLAAHNGAKADVRSRIAELVAEEQTLGLMLHSPEPGEEQRVIEEALATLDSRLKLHNQTGC</sequence>
<dbReference type="Proteomes" id="UP000078003">
    <property type="component" value="Unassembled WGS sequence"/>
</dbReference>
<dbReference type="EMBL" id="LXSF01000006">
    <property type="protein sequence ID" value="OAM16345.1"/>
    <property type="molecule type" value="Genomic_DNA"/>
</dbReference>
<protein>
    <submittedName>
        <fullName evidence="1">Uncharacterized protein</fullName>
    </submittedName>
</protein>
<proteinExistence type="predicted"/>
<name>A0A1A9RCX1_EIKCO</name>
<evidence type="ECO:0000313" key="2">
    <source>
        <dbReference type="Proteomes" id="UP000078003"/>
    </source>
</evidence>
<gene>
    <name evidence="1" type="ORF">A7P85_06425</name>
</gene>